<dbReference type="PANTHER" id="PTHR15615:SF27">
    <property type="entry name" value="PHO85 CYCLIN CLG1"/>
    <property type="match status" value="1"/>
</dbReference>
<comment type="caution">
    <text evidence="1">The sequence shown here is derived from an EMBL/GenBank/DDBJ whole genome shotgun (WGS) entry which is preliminary data.</text>
</comment>
<dbReference type="PANTHER" id="PTHR15615">
    <property type="match status" value="1"/>
</dbReference>
<gene>
    <name evidence="1" type="primary">PCL5_9</name>
    <name evidence="1" type="ORF">K7432_005177</name>
</gene>
<dbReference type="EMBL" id="JASJQH010000197">
    <property type="protein sequence ID" value="KAK9766032.1"/>
    <property type="molecule type" value="Genomic_DNA"/>
</dbReference>
<dbReference type="CDD" id="cd20557">
    <property type="entry name" value="CYCLIN_ScPCL1-like"/>
    <property type="match status" value="1"/>
</dbReference>
<name>A0ABR2WWX9_9FUNG</name>
<evidence type="ECO:0000313" key="1">
    <source>
        <dbReference type="EMBL" id="KAK9766032.1"/>
    </source>
</evidence>
<dbReference type="InterPro" id="IPR013922">
    <property type="entry name" value="Cyclin_PHO80-like"/>
</dbReference>
<proteinExistence type="predicted"/>
<organism evidence="1 2">
    <name type="scientific">Basidiobolus ranarum</name>
    <dbReference type="NCBI Taxonomy" id="34480"/>
    <lineage>
        <taxon>Eukaryota</taxon>
        <taxon>Fungi</taxon>
        <taxon>Fungi incertae sedis</taxon>
        <taxon>Zoopagomycota</taxon>
        <taxon>Entomophthoromycotina</taxon>
        <taxon>Basidiobolomycetes</taxon>
        <taxon>Basidiobolales</taxon>
        <taxon>Basidiobolaceae</taxon>
        <taxon>Basidiobolus</taxon>
    </lineage>
</organism>
<accession>A0ABR2WWX9</accession>
<dbReference type="Gene3D" id="1.10.472.10">
    <property type="entry name" value="Cyclin-like"/>
    <property type="match status" value="1"/>
</dbReference>
<sequence length="258" mass="29758">MHYTNTGNDINGGLESLVDAVEYVIDRVWSPFGSVSRTKRLIFRGFVRETVKTSRVFYSTVMISLYYLYKLRGIIGSNLLNQEYCLEEMGLTTPLFEDGGLGLEFDGHSTVNHDDRLCFAKNTFIGALIAASKYHQENSPLNMDWARYTNSELSKVNDLELEFLGCIKYNLHVSTEIYESWNLELLSEVRNALLVAHHKKRALERNNWNSTSSKSKMTDHYISAVRMQMDSWKSTQYDSIYKQTFPARVEPWRGVCTL</sequence>
<keyword evidence="2" id="KW-1185">Reference proteome</keyword>
<reference evidence="1 2" key="1">
    <citation type="submission" date="2023-04" db="EMBL/GenBank/DDBJ databases">
        <title>Genome of Basidiobolus ranarum AG-B5.</title>
        <authorList>
            <person name="Stajich J.E."/>
            <person name="Carter-House D."/>
            <person name="Gryganskyi A."/>
        </authorList>
    </citation>
    <scope>NUCLEOTIDE SEQUENCE [LARGE SCALE GENOMIC DNA]</scope>
    <source>
        <strain evidence="1 2">AG-B5</strain>
    </source>
</reference>
<evidence type="ECO:0000313" key="2">
    <source>
        <dbReference type="Proteomes" id="UP001479436"/>
    </source>
</evidence>
<protein>
    <submittedName>
        <fullName evidence="1">PHO85 cyclin-5</fullName>
    </submittedName>
</protein>
<dbReference type="Proteomes" id="UP001479436">
    <property type="component" value="Unassembled WGS sequence"/>
</dbReference>